<reference evidence="1" key="1">
    <citation type="submission" date="2021-06" db="EMBL/GenBank/DDBJ databases">
        <authorList>
            <consortium name="DOE Joint Genome Institute"/>
            <person name="Mondo S.J."/>
            <person name="Amses K.R."/>
            <person name="Simmons D.R."/>
            <person name="Longcore J.E."/>
            <person name="Seto K."/>
            <person name="Alves G.H."/>
            <person name="Bonds A.E."/>
            <person name="Quandt C.A."/>
            <person name="Davis W.J."/>
            <person name="Chang Y."/>
            <person name="Letcher P.M."/>
            <person name="Powell M.J."/>
            <person name="Kuo A."/>
            <person name="Labutti K."/>
            <person name="Pangilinan J."/>
            <person name="Andreopoulos W."/>
            <person name="Tritt A."/>
            <person name="Riley R."/>
            <person name="Hundley H."/>
            <person name="Johnson J."/>
            <person name="Lipzen A."/>
            <person name="Barry K."/>
            <person name="Berbee M.L."/>
            <person name="Buchler N.E."/>
            <person name="Grigoriev I.V."/>
            <person name="Spatafora J.W."/>
            <person name="Stajich J.E."/>
            <person name="James T.Y."/>
        </authorList>
    </citation>
    <scope>NUCLEOTIDE SEQUENCE</scope>
    <source>
        <strain evidence="1">AG</strain>
    </source>
</reference>
<evidence type="ECO:0008006" key="3">
    <source>
        <dbReference type="Google" id="ProtNLM"/>
    </source>
</evidence>
<dbReference type="Proteomes" id="UP001206595">
    <property type="component" value="Unassembled WGS sequence"/>
</dbReference>
<name>A0AAD5E4Q1_UMBRA</name>
<dbReference type="GO" id="GO:0005739">
    <property type="term" value="C:mitochondrion"/>
    <property type="evidence" value="ECO:0007669"/>
    <property type="project" value="InterPro"/>
</dbReference>
<evidence type="ECO:0000313" key="2">
    <source>
        <dbReference type="Proteomes" id="UP001206595"/>
    </source>
</evidence>
<dbReference type="GeneID" id="75917025"/>
<protein>
    <recommendedName>
        <fullName evidence="3">CHCH domain-containing protein</fullName>
    </recommendedName>
</protein>
<organism evidence="1 2">
    <name type="scientific">Umbelopsis ramanniana AG</name>
    <dbReference type="NCBI Taxonomy" id="1314678"/>
    <lineage>
        <taxon>Eukaryota</taxon>
        <taxon>Fungi</taxon>
        <taxon>Fungi incertae sedis</taxon>
        <taxon>Mucoromycota</taxon>
        <taxon>Mucoromycotina</taxon>
        <taxon>Umbelopsidomycetes</taxon>
        <taxon>Umbelopsidales</taxon>
        <taxon>Umbelopsidaceae</taxon>
        <taxon>Umbelopsis</taxon>
    </lineage>
</organism>
<dbReference type="AlphaFoldDB" id="A0AAD5E4Q1"/>
<accession>A0AAD5E4Q1</accession>
<evidence type="ECO:0000313" key="1">
    <source>
        <dbReference type="EMBL" id="KAI8576281.1"/>
    </source>
</evidence>
<sequence>MKKESRSVAVFAKGVAACSHQAKTYGQCITARYTDVHRDVCAKEFQAFKNCVQQSLKKAW</sequence>
<proteinExistence type="predicted"/>
<reference evidence="1" key="2">
    <citation type="journal article" date="2022" name="Proc. Natl. Acad. Sci. U.S.A.">
        <title>Diploid-dominant life cycles characterize the early evolution of Fungi.</title>
        <authorList>
            <person name="Amses K.R."/>
            <person name="Simmons D.R."/>
            <person name="Longcore J.E."/>
            <person name="Mondo S.J."/>
            <person name="Seto K."/>
            <person name="Jeronimo G.H."/>
            <person name="Bonds A.E."/>
            <person name="Quandt C.A."/>
            <person name="Davis W.J."/>
            <person name="Chang Y."/>
            <person name="Federici B.A."/>
            <person name="Kuo A."/>
            <person name="LaButti K."/>
            <person name="Pangilinan J."/>
            <person name="Andreopoulos W."/>
            <person name="Tritt A."/>
            <person name="Riley R."/>
            <person name="Hundley H."/>
            <person name="Johnson J."/>
            <person name="Lipzen A."/>
            <person name="Barry K."/>
            <person name="Lang B.F."/>
            <person name="Cuomo C.A."/>
            <person name="Buchler N.E."/>
            <person name="Grigoriev I.V."/>
            <person name="Spatafora J.W."/>
            <person name="Stajich J.E."/>
            <person name="James T.Y."/>
        </authorList>
    </citation>
    <scope>NUCLEOTIDE SEQUENCE</scope>
    <source>
        <strain evidence="1">AG</strain>
    </source>
</reference>
<keyword evidence="2" id="KW-1185">Reference proteome</keyword>
<dbReference type="GO" id="GO:0032981">
    <property type="term" value="P:mitochondrial respiratory chain complex I assembly"/>
    <property type="evidence" value="ECO:0007669"/>
    <property type="project" value="InterPro"/>
</dbReference>
<dbReference type="EMBL" id="MU620958">
    <property type="protein sequence ID" value="KAI8576281.1"/>
    <property type="molecule type" value="Genomic_DNA"/>
</dbReference>
<gene>
    <name evidence="1" type="ORF">K450DRAFT_257533</name>
</gene>
<comment type="caution">
    <text evidence="1">The sequence shown here is derived from an EMBL/GenBank/DDBJ whole genome shotgun (WGS) entry which is preliminary data.</text>
</comment>
<dbReference type="PANTHER" id="PTHR34561:SF1">
    <property type="entry name" value="NADH DEHYDROGENASE [UBIQUINONE] 1 ALPHA SUBCOMPLEX ASSEMBLY FACTOR 8"/>
    <property type="match status" value="1"/>
</dbReference>
<dbReference type="PANTHER" id="PTHR34561">
    <property type="entry name" value="NADH DEHYDROGENASE [UBIQUINONE] 1 ALPHA SUBCOMPLEX ASSEMBLY FACTOR 8"/>
    <property type="match status" value="1"/>
</dbReference>
<dbReference type="PROSITE" id="PS51808">
    <property type="entry name" value="CHCH"/>
    <property type="match status" value="1"/>
</dbReference>
<dbReference type="InterPro" id="IPR034595">
    <property type="entry name" value="NDUFAF8"/>
</dbReference>
<dbReference type="RefSeq" id="XP_051441285.1">
    <property type="nucleotide sequence ID" value="XM_051591682.1"/>
</dbReference>